<feature type="compositionally biased region" description="Basic and acidic residues" evidence="1">
    <location>
        <begin position="346"/>
        <end position="362"/>
    </location>
</feature>
<reference evidence="3" key="1">
    <citation type="submission" date="2023-05" db="EMBL/GenBank/DDBJ databases">
        <title>Cataloging the Phylogenetic Diversity of Human Bladder Bacteria.</title>
        <authorList>
            <person name="Du J."/>
        </authorList>
    </citation>
    <scope>NUCLEOTIDE SEQUENCE</scope>
    <source>
        <strain evidence="3">UMB9226</strain>
    </source>
</reference>
<accession>A0AAW6XHX3</accession>
<dbReference type="InterPro" id="IPR025054">
    <property type="entry name" value="DUF3991"/>
</dbReference>
<dbReference type="SUPFAM" id="SSF57783">
    <property type="entry name" value="Zinc beta-ribbon"/>
    <property type="match status" value="1"/>
</dbReference>
<dbReference type="Proteomes" id="UP001230300">
    <property type="component" value="Unassembled WGS sequence"/>
</dbReference>
<gene>
    <name evidence="3" type="ORF">QP235_04210</name>
</gene>
<feature type="domain" description="DUF3991" evidence="2">
    <location>
        <begin position="129"/>
        <end position="194"/>
    </location>
</feature>
<dbReference type="Gene3D" id="3.40.1360.10">
    <property type="match status" value="1"/>
</dbReference>
<feature type="region of interest" description="Disordered" evidence="1">
    <location>
        <begin position="327"/>
        <end position="362"/>
    </location>
</feature>
<comment type="caution">
    <text evidence="3">The sequence shown here is derived from an EMBL/GenBank/DDBJ whole genome shotgun (WGS) entry which is preliminary data.</text>
</comment>
<name>A0AAW6XHX3_9LACO</name>
<dbReference type="Pfam" id="PF13154">
    <property type="entry name" value="DUF3991"/>
    <property type="match status" value="1"/>
</dbReference>
<proteinExistence type="predicted"/>
<sequence length="362" mass="41437">MLTFTTEQIKAANSASIVEYARSAGIDLRQTGSDEFKGVEHDSLVITPSKNSFYWNSRQVHGKGALSFSTLYELSGSKLNEKEKFLKAMDKVLTSGVGDGKVYQVKKEPFKFDRNQINSENKINRVWGYLHNQRGISSQTIDQLHKDKVLAQDKFGNALFLWLDPKDKRQVKGISKQGTKIDYQKFGRRGTLKMIEKNSTKGYGFSFDSPDMKEKTPENIRFFESPIDAISFFDLSKVKVNGGMKNTRFVSMDGLKKEVFNSYITQTVEQLQKEGRNLKSVALGVDNDEAGKRFVKDIQSKFPKVKYCKPSEKLGKDWNDTLKAFRKMQQGKQKSKRTIRTLPGQELEKRSAYLRREQGLER</sequence>
<evidence type="ECO:0000259" key="2">
    <source>
        <dbReference type="Pfam" id="PF13154"/>
    </source>
</evidence>
<evidence type="ECO:0000313" key="3">
    <source>
        <dbReference type="EMBL" id="MDK6502403.1"/>
    </source>
</evidence>
<evidence type="ECO:0000256" key="1">
    <source>
        <dbReference type="SAM" id="MobiDB-lite"/>
    </source>
</evidence>
<dbReference type="RefSeq" id="WP_101887260.1">
    <property type="nucleotide sequence ID" value="NZ_JASOGN010000012.1"/>
</dbReference>
<protein>
    <submittedName>
        <fullName evidence="3">Toprim domain-containing protein</fullName>
    </submittedName>
</protein>
<evidence type="ECO:0000313" key="4">
    <source>
        <dbReference type="Proteomes" id="UP001230300"/>
    </source>
</evidence>
<organism evidence="3 4">
    <name type="scientific">Lactobacillus crispatus</name>
    <dbReference type="NCBI Taxonomy" id="47770"/>
    <lineage>
        <taxon>Bacteria</taxon>
        <taxon>Bacillati</taxon>
        <taxon>Bacillota</taxon>
        <taxon>Bacilli</taxon>
        <taxon>Lactobacillales</taxon>
        <taxon>Lactobacillaceae</taxon>
        <taxon>Lactobacillus</taxon>
    </lineage>
</organism>
<dbReference type="AlphaFoldDB" id="A0AAW6XHX3"/>
<dbReference type="Pfam" id="PF13155">
    <property type="entry name" value="Toprim_2"/>
    <property type="match status" value="1"/>
</dbReference>
<dbReference type="EMBL" id="JASOGN010000012">
    <property type="protein sequence ID" value="MDK6502403.1"/>
    <property type="molecule type" value="Genomic_DNA"/>
</dbReference>